<keyword evidence="2" id="KW-0238">DNA-binding</keyword>
<dbReference type="Pfam" id="PF00455">
    <property type="entry name" value="DeoRC"/>
    <property type="match status" value="1"/>
</dbReference>
<reference evidence="6" key="1">
    <citation type="submission" date="2016-10" db="EMBL/GenBank/DDBJ databases">
        <authorList>
            <person name="Varghese N."/>
            <person name="Submissions S."/>
        </authorList>
    </citation>
    <scope>NUCLEOTIDE SEQUENCE [LARGE SCALE GENOMIC DNA]</scope>
    <source>
        <strain evidence="6">DSM 21368</strain>
    </source>
</reference>
<dbReference type="InterPro" id="IPR036388">
    <property type="entry name" value="WH-like_DNA-bd_sf"/>
</dbReference>
<dbReference type="PROSITE" id="PS51000">
    <property type="entry name" value="HTH_DEOR_2"/>
    <property type="match status" value="1"/>
</dbReference>
<evidence type="ECO:0000313" key="5">
    <source>
        <dbReference type="EMBL" id="SED93855.1"/>
    </source>
</evidence>
<dbReference type="STRING" id="648782.SAMN04488554_1111"/>
<dbReference type="PANTHER" id="PTHR30363:SF44">
    <property type="entry name" value="AGA OPERON TRANSCRIPTIONAL REPRESSOR-RELATED"/>
    <property type="match status" value="1"/>
</dbReference>
<dbReference type="Pfam" id="PF08220">
    <property type="entry name" value="HTH_DeoR"/>
    <property type="match status" value="1"/>
</dbReference>
<dbReference type="EMBL" id="FNTX01000001">
    <property type="protein sequence ID" value="SED93855.1"/>
    <property type="molecule type" value="Genomic_DNA"/>
</dbReference>
<dbReference type="SMART" id="SM01134">
    <property type="entry name" value="DeoRC"/>
    <property type="match status" value="1"/>
</dbReference>
<sequence length="271" mass="29083">MPPTDLDSQDRSRHLPAHRRGALADFVAERGQVVVGELAERFNVSIDTIRRDLDQLDADGLVIRTHGGAVSKSAAPVGDRKLDLRLRLHTEQKEQIAALTARLVQDDSVIMLNGGTTTLAVVRHLRDRRGLTIATNNLRVPAELPSGMECELYVFGGHVRTVAQTTTGSVSFGVTNRPDEIAVRADLAIIGVGAVATSGFSTSNVGDAAMMAEMMDHAERVAVVADSSKFSRHLFAQIATLDRATYLVTDAAPPPQIAAKLKEYGVSVITP</sequence>
<protein>
    <submittedName>
        <fullName evidence="5">Transcriptional regulator, DeoR family</fullName>
    </submittedName>
</protein>
<keyword evidence="1" id="KW-0805">Transcription regulation</keyword>
<keyword evidence="6" id="KW-1185">Reference proteome</keyword>
<dbReference type="RefSeq" id="WP_175476943.1">
    <property type="nucleotide sequence ID" value="NZ_FNTX01000001.1"/>
</dbReference>
<dbReference type="AlphaFoldDB" id="A0A1H5ERW9"/>
<dbReference type="SUPFAM" id="SSF46785">
    <property type="entry name" value="Winged helix' DNA-binding domain"/>
    <property type="match status" value="1"/>
</dbReference>
<accession>A0A1H5ERW9</accession>
<gene>
    <name evidence="5" type="ORF">SAMN04488554_1111</name>
</gene>
<dbReference type="GO" id="GO:0003700">
    <property type="term" value="F:DNA-binding transcription factor activity"/>
    <property type="evidence" value="ECO:0007669"/>
    <property type="project" value="InterPro"/>
</dbReference>
<dbReference type="InterPro" id="IPR050313">
    <property type="entry name" value="Carb_Metab_HTH_regulators"/>
</dbReference>
<evidence type="ECO:0000256" key="2">
    <source>
        <dbReference type="ARBA" id="ARBA00023125"/>
    </source>
</evidence>
<dbReference type="InterPro" id="IPR018356">
    <property type="entry name" value="Tscrpt_reg_HTH_DeoR_CS"/>
</dbReference>
<dbReference type="InterPro" id="IPR014036">
    <property type="entry name" value="DeoR-like_C"/>
</dbReference>
<dbReference type="PANTHER" id="PTHR30363">
    <property type="entry name" value="HTH-TYPE TRANSCRIPTIONAL REGULATOR SRLR-RELATED"/>
    <property type="match status" value="1"/>
</dbReference>
<organism evidence="5 6">
    <name type="scientific">Ruania alba</name>
    <dbReference type="NCBI Taxonomy" id="648782"/>
    <lineage>
        <taxon>Bacteria</taxon>
        <taxon>Bacillati</taxon>
        <taxon>Actinomycetota</taxon>
        <taxon>Actinomycetes</taxon>
        <taxon>Micrococcales</taxon>
        <taxon>Ruaniaceae</taxon>
        <taxon>Ruania</taxon>
    </lineage>
</organism>
<dbReference type="Gene3D" id="1.10.10.10">
    <property type="entry name" value="Winged helix-like DNA-binding domain superfamily/Winged helix DNA-binding domain"/>
    <property type="match status" value="1"/>
</dbReference>
<dbReference type="InterPro" id="IPR001034">
    <property type="entry name" value="DeoR_HTH"/>
</dbReference>
<evidence type="ECO:0000259" key="4">
    <source>
        <dbReference type="PROSITE" id="PS51000"/>
    </source>
</evidence>
<dbReference type="PRINTS" id="PR00037">
    <property type="entry name" value="HTHLACR"/>
</dbReference>
<evidence type="ECO:0000256" key="3">
    <source>
        <dbReference type="ARBA" id="ARBA00023163"/>
    </source>
</evidence>
<evidence type="ECO:0000256" key="1">
    <source>
        <dbReference type="ARBA" id="ARBA00023015"/>
    </source>
</evidence>
<dbReference type="Proteomes" id="UP000199220">
    <property type="component" value="Unassembled WGS sequence"/>
</dbReference>
<dbReference type="InterPro" id="IPR036390">
    <property type="entry name" value="WH_DNA-bd_sf"/>
</dbReference>
<dbReference type="GO" id="GO:0003677">
    <property type="term" value="F:DNA binding"/>
    <property type="evidence" value="ECO:0007669"/>
    <property type="project" value="UniProtKB-KW"/>
</dbReference>
<dbReference type="Gene3D" id="3.40.50.1360">
    <property type="match status" value="1"/>
</dbReference>
<dbReference type="SUPFAM" id="SSF100950">
    <property type="entry name" value="NagB/RpiA/CoA transferase-like"/>
    <property type="match status" value="1"/>
</dbReference>
<evidence type="ECO:0000313" key="6">
    <source>
        <dbReference type="Proteomes" id="UP000199220"/>
    </source>
</evidence>
<proteinExistence type="predicted"/>
<keyword evidence="3" id="KW-0804">Transcription</keyword>
<feature type="domain" description="HTH deoR-type" evidence="4">
    <location>
        <begin position="16"/>
        <end position="71"/>
    </location>
</feature>
<name>A0A1H5ERW9_9MICO</name>
<dbReference type="InterPro" id="IPR037171">
    <property type="entry name" value="NagB/RpiA_transferase-like"/>
</dbReference>
<dbReference type="SMART" id="SM00420">
    <property type="entry name" value="HTH_DEOR"/>
    <property type="match status" value="1"/>
</dbReference>
<dbReference type="PROSITE" id="PS00894">
    <property type="entry name" value="HTH_DEOR_1"/>
    <property type="match status" value="1"/>
</dbReference>